<dbReference type="Gramene" id="EFJ29422">
    <property type="protein sequence ID" value="EFJ29422"/>
    <property type="gene ID" value="SELMODRAFT_170713"/>
</dbReference>
<dbReference type="KEGG" id="smo:SELMODRAFT_170713"/>
<dbReference type="SUPFAM" id="SSF51735">
    <property type="entry name" value="NAD(P)-binding Rossmann-fold domains"/>
    <property type="match status" value="1"/>
</dbReference>
<dbReference type="STRING" id="88036.D8RED2"/>
<dbReference type="InterPro" id="IPR016040">
    <property type="entry name" value="NAD(P)-bd_dom"/>
</dbReference>
<accession>D8RED2</accession>
<dbReference type="EMBL" id="GL377577">
    <property type="protein sequence ID" value="EFJ29422.1"/>
    <property type="molecule type" value="Genomic_DNA"/>
</dbReference>
<sequence length="302" mass="33016">MVAFASISWTRLKAGHILPVSSRLRQNLLSPVKVAVPTVCMEKGNKSISFGDKLLDYIEGGPKMRKWYGAPDVQSTEFAEDDNQEEEEEEEEEGVRDAVLVTDADSETGQLVVLSLIVQRCRVRVLVRDVKLATNAFGSYVEPIVGTVNDRGSLIKACKEVRAIICPKKVVFFFAPMLKGVEHIVYVSELASSRAARGLQSLLRSGSAQDALRDEAALAKLGVPYTILRPAMLRDEPGGVRGFRVRRVDQLEDSSGIEGMMSREDAALLCVKALDARPQQALVLEIANVDAQARDVEAVFGG</sequence>
<gene>
    <name evidence="2" type="ORF">SELMODRAFT_170713</name>
</gene>
<dbReference type="Pfam" id="PF13460">
    <property type="entry name" value="NAD_binding_10"/>
    <property type="match status" value="1"/>
</dbReference>
<organism evidence="3">
    <name type="scientific">Selaginella moellendorffii</name>
    <name type="common">Spikemoss</name>
    <dbReference type="NCBI Taxonomy" id="88036"/>
    <lineage>
        <taxon>Eukaryota</taxon>
        <taxon>Viridiplantae</taxon>
        <taxon>Streptophyta</taxon>
        <taxon>Embryophyta</taxon>
        <taxon>Tracheophyta</taxon>
        <taxon>Lycopodiopsida</taxon>
        <taxon>Selaginellales</taxon>
        <taxon>Selaginellaceae</taxon>
        <taxon>Selaginella</taxon>
    </lineage>
</organism>
<evidence type="ECO:0000313" key="3">
    <source>
        <dbReference type="Proteomes" id="UP000001514"/>
    </source>
</evidence>
<dbReference type="Gene3D" id="3.40.50.720">
    <property type="entry name" value="NAD(P)-binding Rossmann-like Domain"/>
    <property type="match status" value="1"/>
</dbReference>
<keyword evidence="3" id="KW-1185">Reference proteome</keyword>
<evidence type="ECO:0000313" key="2">
    <source>
        <dbReference type="EMBL" id="EFJ29422.1"/>
    </source>
</evidence>
<reference evidence="2 3" key="1">
    <citation type="journal article" date="2011" name="Science">
        <title>The Selaginella genome identifies genetic changes associated with the evolution of vascular plants.</title>
        <authorList>
            <person name="Banks J.A."/>
            <person name="Nishiyama T."/>
            <person name="Hasebe M."/>
            <person name="Bowman J.L."/>
            <person name="Gribskov M."/>
            <person name="dePamphilis C."/>
            <person name="Albert V.A."/>
            <person name="Aono N."/>
            <person name="Aoyama T."/>
            <person name="Ambrose B.A."/>
            <person name="Ashton N.W."/>
            <person name="Axtell M.J."/>
            <person name="Barker E."/>
            <person name="Barker M.S."/>
            <person name="Bennetzen J.L."/>
            <person name="Bonawitz N.D."/>
            <person name="Chapple C."/>
            <person name="Cheng C."/>
            <person name="Correa L.G."/>
            <person name="Dacre M."/>
            <person name="DeBarry J."/>
            <person name="Dreyer I."/>
            <person name="Elias M."/>
            <person name="Engstrom E.M."/>
            <person name="Estelle M."/>
            <person name="Feng L."/>
            <person name="Finet C."/>
            <person name="Floyd S.K."/>
            <person name="Frommer W.B."/>
            <person name="Fujita T."/>
            <person name="Gramzow L."/>
            <person name="Gutensohn M."/>
            <person name="Harholt J."/>
            <person name="Hattori M."/>
            <person name="Heyl A."/>
            <person name="Hirai T."/>
            <person name="Hiwatashi Y."/>
            <person name="Ishikawa M."/>
            <person name="Iwata M."/>
            <person name="Karol K.G."/>
            <person name="Koehler B."/>
            <person name="Kolukisaoglu U."/>
            <person name="Kubo M."/>
            <person name="Kurata T."/>
            <person name="Lalonde S."/>
            <person name="Li K."/>
            <person name="Li Y."/>
            <person name="Litt A."/>
            <person name="Lyons E."/>
            <person name="Manning G."/>
            <person name="Maruyama T."/>
            <person name="Michael T.P."/>
            <person name="Mikami K."/>
            <person name="Miyazaki S."/>
            <person name="Morinaga S."/>
            <person name="Murata T."/>
            <person name="Mueller-Roeber B."/>
            <person name="Nelson D.R."/>
            <person name="Obara M."/>
            <person name="Oguri Y."/>
            <person name="Olmstead R.G."/>
            <person name="Onodera N."/>
            <person name="Petersen B.L."/>
            <person name="Pils B."/>
            <person name="Prigge M."/>
            <person name="Rensing S.A."/>
            <person name="Riano-Pachon D.M."/>
            <person name="Roberts A.W."/>
            <person name="Sato Y."/>
            <person name="Scheller H.V."/>
            <person name="Schulz B."/>
            <person name="Schulz C."/>
            <person name="Shakirov E.V."/>
            <person name="Shibagaki N."/>
            <person name="Shinohara N."/>
            <person name="Shippen D.E."/>
            <person name="Soerensen I."/>
            <person name="Sotooka R."/>
            <person name="Sugimoto N."/>
            <person name="Sugita M."/>
            <person name="Sumikawa N."/>
            <person name="Tanurdzic M."/>
            <person name="Theissen G."/>
            <person name="Ulvskov P."/>
            <person name="Wakazuki S."/>
            <person name="Weng J.K."/>
            <person name="Willats W.W."/>
            <person name="Wipf D."/>
            <person name="Wolf P.G."/>
            <person name="Yang L."/>
            <person name="Zimmer A.D."/>
            <person name="Zhu Q."/>
            <person name="Mitros T."/>
            <person name="Hellsten U."/>
            <person name="Loque D."/>
            <person name="Otillar R."/>
            <person name="Salamov A."/>
            <person name="Schmutz J."/>
            <person name="Shapiro H."/>
            <person name="Lindquist E."/>
            <person name="Lucas S."/>
            <person name="Rokhsar D."/>
            <person name="Grigoriev I.V."/>
        </authorList>
    </citation>
    <scope>NUCLEOTIDE SEQUENCE [LARGE SCALE GENOMIC DNA]</scope>
</reference>
<dbReference type="Proteomes" id="UP000001514">
    <property type="component" value="Unassembled WGS sequence"/>
</dbReference>
<proteinExistence type="predicted"/>
<dbReference type="InterPro" id="IPR036291">
    <property type="entry name" value="NAD(P)-bd_dom_sf"/>
</dbReference>
<dbReference type="InParanoid" id="D8RED2"/>
<dbReference type="AlphaFoldDB" id="D8RED2"/>
<dbReference type="PANTHER" id="PTHR47869:SF2">
    <property type="entry name" value="OS03G0410700 PROTEIN"/>
    <property type="match status" value="1"/>
</dbReference>
<evidence type="ECO:0000259" key="1">
    <source>
        <dbReference type="Pfam" id="PF13460"/>
    </source>
</evidence>
<name>D8RED2_SELML</name>
<dbReference type="PANTHER" id="PTHR47869">
    <property type="entry name" value="OS03G0410700 PROTEIN"/>
    <property type="match status" value="1"/>
</dbReference>
<protein>
    <recommendedName>
        <fullName evidence="1">NAD(P)-binding domain-containing protein</fullName>
    </recommendedName>
</protein>
<dbReference type="eggNOG" id="ENOG502QR94">
    <property type="taxonomic scope" value="Eukaryota"/>
</dbReference>
<dbReference type="FunCoup" id="D8RED2">
    <property type="interactions" value="1668"/>
</dbReference>
<dbReference type="OMA" id="NEIGQMI"/>
<feature type="domain" description="NAD(P)-binding" evidence="1">
    <location>
        <begin position="179"/>
        <end position="275"/>
    </location>
</feature>
<dbReference type="HOGENOM" id="CLU_081102_0_0_1"/>